<sequence>MRVLQRRVCSATYAALLSTVSGASGTRNVRFQNRATHSNKFKTKRRNQITDELDAEQYFSNLCKLDKKPCRTISKQRQIELIIFQPSEELSKHLHTNTLNLYVLIT</sequence>
<dbReference type="EMBL" id="BGPR01002826">
    <property type="protein sequence ID" value="GBM79544.1"/>
    <property type="molecule type" value="Genomic_DNA"/>
</dbReference>
<evidence type="ECO:0000313" key="1">
    <source>
        <dbReference type="EMBL" id="GBM79544.1"/>
    </source>
</evidence>
<reference evidence="1 2" key="1">
    <citation type="journal article" date="2019" name="Sci. Rep.">
        <title>Orb-weaving spider Araneus ventricosus genome elucidates the spidroin gene catalogue.</title>
        <authorList>
            <person name="Kono N."/>
            <person name="Nakamura H."/>
            <person name="Ohtoshi R."/>
            <person name="Moran D.A.P."/>
            <person name="Shinohara A."/>
            <person name="Yoshida Y."/>
            <person name="Fujiwara M."/>
            <person name="Mori M."/>
            <person name="Tomita M."/>
            <person name="Arakawa K."/>
        </authorList>
    </citation>
    <scope>NUCLEOTIDE SEQUENCE [LARGE SCALE GENOMIC DNA]</scope>
</reference>
<gene>
    <name evidence="1" type="ORF">AVEN_64498_1</name>
</gene>
<protein>
    <submittedName>
        <fullName evidence="1">Uncharacterized protein</fullName>
    </submittedName>
</protein>
<organism evidence="1 2">
    <name type="scientific">Araneus ventricosus</name>
    <name type="common">Orbweaver spider</name>
    <name type="synonym">Epeira ventricosa</name>
    <dbReference type="NCBI Taxonomy" id="182803"/>
    <lineage>
        <taxon>Eukaryota</taxon>
        <taxon>Metazoa</taxon>
        <taxon>Ecdysozoa</taxon>
        <taxon>Arthropoda</taxon>
        <taxon>Chelicerata</taxon>
        <taxon>Arachnida</taxon>
        <taxon>Araneae</taxon>
        <taxon>Araneomorphae</taxon>
        <taxon>Entelegynae</taxon>
        <taxon>Araneoidea</taxon>
        <taxon>Araneidae</taxon>
        <taxon>Araneus</taxon>
    </lineage>
</organism>
<name>A0A4Y2IPG0_ARAVE</name>
<proteinExistence type="predicted"/>
<keyword evidence="2" id="KW-1185">Reference proteome</keyword>
<evidence type="ECO:0000313" key="2">
    <source>
        <dbReference type="Proteomes" id="UP000499080"/>
    </source>
</evidence>
<comment type="caution">
    <text evidence="1">The sequence shown here is derived from an EMBL/GenBank/DDBJ whole genome shotgun (WGS) entry which is preliminary data.</text>
</comment>
<dbReference type="AlphaFoldDB" id="A0A4Y2IPG0"/>
<dbReference type="Proteomes" id="UP000499080">
    <property type="component" value="Unassembled WGS sequence"/>
</dbReference>
<accession>A0A4Y2IPG0</accession>